<dbReference type="Proteomes" id="UP001266357">
    <property type="component" value="Unassembled WGS sequence"/>
</dbReference>
<evidence type="ECO:0000256" key="1">
    <source>
        <dbReference type="SAM" id="Phobius"/>
    </source>
</evidence>
<sequence>MKNLNLSVLFLLFSSLLLISNVGVLYFLPDYIVENSKIDITHSNSLNSIDNLIAKAQKEKTTIPTELFIESLEEFKELETSGNEISHNIIDTYSHFNQALFGVLLIHFVAIFNLMSNRKPNKKIKRDC</sequence>
<dbReference type="EMBL" id="JAVRIF010000017">
    <property type="protein sequence ID" value="MDT0605375.1"/>
    <property type="molecule type" value="Genomic_DNA"/>
</dbReference>
<organism evidence="2 3">
    <name type="scientific">Thalassotalea castellviae</name>
    <dbReference type="NCBI Taxonomy" id="3075612"/>
    <lineage>
        <taxon>Bacteria</taxon>
        <taxon>Pseudomonadati</taxon>
        <taxon>Pseudomonadota</taxon>
        <taxon>Gammaproteobacteria</taxon>
        <taxon>Alteromonadales</taxon>
        <taxon>Colwelliaceae</taxon>
        <taxon>Thalassotalea</taxon>
    </lineage>
</organism>
<gene>
    <name evidence="2" type="ORF">RM573_17370</name>
</gene>
<dbReference type="RefSeq" id="WP_311585115.1">
    <property type="nucleotide sequence ID" value="NZ_JAVRIF010000017.1"/>
</dbReference>
<comment type="caution">
    <text evidence="2">The sequence shown here is derived from an EMBL/GenBank/DDBJ whole genome shotgun (WGS) entry which is preliminary data.</text>
</comment>
<feature type="transmembrane region" description="Helical" evidence="1">
    <location>
        <begin position="7"/>
        <end position="28"/>
    </location>
</feature>
<keyword evidence="1" id="KW-0472">Membrane</keyword>
<evidence type="ECO:0000313" key="3">
    <source>
        <dbReference type="Proteomes" id="UP001266357"/>
    </source>
</evidence>
<accession>A0ABU3A6C1</accession>
<protein>
    <submittedName>
        <fullName evidence="2">Uncharacterized protein</fullName>
    </submittedName>
</protein>
<keyword evidence="3" id="KW-1185">Reference proteome</keyword>
<feature type="transmembrane region" description="Helical" evidence="1">
    <location>
        <begin position="96"/>
        <end position="116"/>
    </location>
</feature>
<evidence type="ECO:0000313" key="2">
    <source>
        <dbReference type="EMBL" id="MDT0605375.1"/>
    </source>
</evidence>
<keyword evidence="1" id="KW-1133">Transmembrane helix</keyword>
<name>A0ABU3A6C1_9GAMM</name>
<proteinExistence type="predicted"/>
<keyword evidence="1" id="KW-0812">Transmembrane</keyword>
<reference evidence="2 3" key="1">
    <citation type="submission" date="2023-09" db="EMBL/GenBank/DDBJ databases">
        <authorList>
            <person name="Rey-Velasco X."/>
        </authorList>
    </citation>
    <scope>NUCLEOTIDE SEQUENCE [LARGE SCALE GENOMIC DNA]</scope>
    <source>
        <strain evidence="2 3">W431</strain>
    </source>
</reference>